<name>A0ABX7PSV2_9ACTN</name>
<reference evidence="1 2" key="1">
    <citation type="submission" date="2017-06" db="EMBL/GenBank/DDBJ databases">
        <title>Complete Genome Sequence of the Soil Carbazole-Degrading Bacterium Nocardioides aromaticivorans IC177.</title>
        <authorList>
            <person name="Vejarano F."/>
            <person name="Suzuki-Minakuchi C."/>
            <person name="Ohtsubo Y."/>
            <person name="Tsuda M."/>
            <person name="Okada K."/>
            <person name="Nojiri H."/>
        </authorList>
    </citation>
    <scope>NUCLEOTIDE SEQUENCE [LARGE SCALE GENOMIC DNA]</scope>
    <source>
        <strain evidence="1 2">IC177</strain>
    </source>
</reference>
<protein>
    <submittedName>
        <fullName evidence="1">Uncharacterized protein</fullName>
    </submittedName>
</protein>
<organism evidence="1 2">
    <name type="scientific">Nocardioides aromaticivorans</name>
    <dbReference type="NCBI Taxonomy" id="200618"/>
    <lineage>
        <taxon>Bacteria</taxon>
        <taxon>Bacillati</taxon>
        <taxon>Actinomycetota</taxon>
        <taxon>Actinomycetes</taxon>
        <taxon>Propionibacteriales</taxon>
        <taxon>Nocardioidaceae</taxon>
        <taxon>Nocardioides</taxon>
    </lineage>
</organism>
<gene>
    <name evidence="1" type="ORF">CFH99_24425</name>
</gene>
<evidence type="ECO:0000313" key="2">
    <source>
        <dbReference type="Proteomes" id="UP000662818"/>
    </source>
</evidence>
<dbReference type="EMBL" id="CP022295">
    <property type="protein sequence ID" value="QSR28772.1"/>
    <property type="molecule type" value="Genomic_DNA"/>
</dbReference>
<keyword evidence="2" id="KW-1185">Reference proteome</keyword>
<accession>A0ABX7PSV2</accession>
<sequence>MVTVRDELVRRAWTVDDLVRCGFSRDDAVRLAPQLPEVDADEIRTVRYLTLADRDDLVPGSRLTPTGAILWVLYFPPYGIAQALGLTRDLLTLIEIFQALAVDCCSKPTVVMEALAWAEDDRLDDVEVVAYVRAGISRAEVDHFERCPEDAPSPGQLALLAALRAAR</sequence>
<dbReference type="RefSeq" id="WP_207007627.1">
    <property type="nucleotide sequence ID" value="NZ_CP022295.1"/>
</dbReference>
<proteinExistence type="predicted"/>
<evidence type="ECO:0000313" key="1">
    <source>
        <dbReference type="EMBL" id="QSR28772.1"/>
    </source>
</evidence>
<dbReference type="Proteomes" id="UP000662818">
    <property type="component" value="Chromosome"/>
</dbReference>